<dbReference type="PANTHER" id="PTHR43861">
    <property type="entry name" value="TRANS-ACONITATE 2-METHYLTRANSFERASE-RELATED"/>
    <property type="match status" value="1"/>
</dbReference>
<dbReference type="Gene3D" id="3.40.50.150">
    <property type="entry name" value="Vaccinia Virus protein VP39"/>
    <property type="match status" value="1"/>
</dbReference>
<accession>A0ABV6DK95</accession>
<feature type="domain" description="Methyltransferase" evidence="3">
    <location>
        <begin position="42"/>
        <end position="133"/>
    </location>
</feature>
<evidence type="ECO:0000313" key="5">
    <source>
        <dbReference type="Proteomes" id="UP001589776"/>
    </source>
</evidence>
<protein>
    <submittedName>
        <fullName evidence="4">Class I SAM-dependent methyltransferase</fullName>
    </submittedName>
</protein>
<dbReference type="SUPFAM" id="SSF53335">
    <property type="entry name" value="S-adenosyl-L-methionine-dependent methyltransferases"/>
    <property type="match status" value="1"/>
</dbReference>
<dbReference type="Pfam" id="PF13649">
    <property type="entry name" value="Methyltransf_25"/>
    <property type="match status" value="1"/>
</dbReference>
<dbReference type="InterPro" id="IPR041698">
    <property type="entry name" value="Methyltransf_25"/>
</dbReference>
<evidence type="ECO:0000259" key="3">
    <source>
        <dbReference type="Pfam" id="PF13649"/>
    </source>
</evidence>
<dbReference type="Proteomes" id="UP001589776">
    <property type="component" value="Unassembled WGS sequence"/>
</dbReference>
<dbReference type="PANTHER" id="PTHR43861:SF1">
    <property type="entry name" value="TRANS-ACONITATE 2-METHYLTRANSFERASE"/>
    <property type="match status" value="1"/>
</dbReference>
<reference evidence="4 5" key="1">
    <citation type="submission" date="2024-09" db="EMBL/GenBank/DDBJ databases">
        <authorList>
            <person name="Sun Q."/>
            <person name="Mori K."/>
        </authorList>
    </citation>
    <scope>NUCLEOTIDE SEQUENCE [LARGE SCALE GENOMIC DNA]</scope>
    <source>
        <strain evidence="4 5">CCM 7759</strain>
    </source>
</reference>
<dbReference type="InterPro" id="IPR029063">
    <property type="entry name" value="SAM-dependent_MTases_sf"/>
</dbReference>
<dbReference type="GO" id="GO:0008168">
    <property type="term" value="F:methyltransferase activity"/>
    <property type="evidence" value="ECO:0007669"/>
    <property type="project" value="UniProtKB-KW"/>
</dbReference>
<keyword evidence="1 4" id="KW-0489">Methyltransferase</keyword>
<keyword evidence="5" id="KW-1185">Reference proteome</keyword>
<organism evidence="4 5">
    <name type="scientific">Paenibacillus chartarius</name>
    <dbReference type="NCBI Taxonomy" id="747481"/>
    <lineage>
        <taxon>Bacteria</taxon>
        <taxon>Bacillati</taxon>
        <taxon>Bacillota</taxon>
        <taxon>Bacilli</taxon>
        <taxon>Bacillales</taxon>
        <taxon>Paenibacillaceae</taxon>
        <taxon>Paenibacillus</taxon>
    </lineage>
</organism>
<dbReference type="RefSeq" id="WP_377470313.1">
    <property type="nucleotide sequence ID" value="NZ_JBHLWN010000045.1"/>
</dbReference>
<proteinExistence type="predicted"/>
<evidence type="ECO:0000313" key="4">
    <source>
        <dbReference type="EMBL" id="MFC0213060.1"/>
    </source>
</evidence>
<gene>
    <name evidence="4" type="ORF">ACFFK0_11430</name>
</gene>
<comment type="caution">
    <text evidence="4">The sequence shown here is derived from an EMBL/GenBank/DDBJ whole genome shotgun (WGS) entry which is preliminary data.</text>
</comment>
<sequence length="267" mass="29613">MDRSQLSQDQWKPKHYDENLSFVSRLGGALLRLLSPQPGERILDVGCGTGDLTAELARLGADCTGIDASASMIEEACVKHAGTRGLQFRVADAREYRGGDCTFDAVFSNAALHWIRPPEQAVATMWCALRPGGRAALEFGGKGNVGAVVGALIESLRGRGFAAESPWYFPSVAEYAALLEECGFEVRYAELFDRPTQLIGGDEGLFHWLNAFAFPFFADRDWPPEEKQAVYEEVAERLRSDLYRSGEWFADYRRLRLLAVKPHSSQS</sequence>
<dbReference type="GO" id="GO:0032259">
    <property type="term" value="P:methylation"/>
    <property type="evidence" value="ECO:0007669"/>
    <property type="project" value="UniProtKB-KW"/>
</dbReference>
<evidence type="ECO:0000256" key="1">
    <source>
        <dbReference type="ARBA" id="ARBA00022603"/>
    </source>
</evidence>
<dbReference type="EMBL" id="JBHLWN010000045">
    <property type="protein sequence ID" value="MFC0213060.1"/>
    <property type="molecule type" value="Genomic_DNA"/>
</dbReference>
<dbReference type="CDD" id="cd02440">
    <property type="entry name" value="AdoMet_MTases"/>
    <property type="match status" value="1"/>
</dbReference>
<keyword evidence="2" id="KW-0808">Transferase</keyword>
<name>A0ABV6DK95_9BACL</name>
<evidence type="ECO:0000256" key="2">
    <source>
        <dbReference type="ARBA" id="ARBA00022679"/>
    </source>
</evidence>